<gene>
    <name evidence="2" type="ORF">LCGC14_0236600</name>
</gene>
<evidence type="ECO:0000313" key="2">
    <source>
        <dbReference type="EMBL" id="KKN89528.1"/>
    </source>
</evidence>
<dbReference type="CDD" id="cd00093">
    <property type="entry name" value="HTH_XRE"/>
    <property type="match status" value="1"/>
</dbReference>
<organism evidence="2">
    <name type="scientific">marine sediment metagenome</name>
    <dbReference type="NCBI Taxonomy" id="412755"/>
    <lineage>
        <taxon>unclassified sequences</taxon>
        <taxon>metagenomes</taxon>
        <taxon>ecological metagenomes</taxon>
    </lineage>
</organism>
<dbReference type="AlphaFoldDB" id="A0A0F9XCR4"/>
<proteinExistence type="predicted"/>
<reference evidence="2" key="1">
    <citation type="journal article" date="2015" name="Nature">
        <title>Complex archaea that bridge the gap between prokaryotes and eukaryotes.</title>
        <authorList>
            <person name="Spang A."/>
            <person name="Saw J.H."/>
            <person name="Jorgensen S.L."/>
            <person name="Zaremba-Niedzwiedzka K."/>
            <person name="Martijn J."/>
            <person name="Lind A.E."/>
            <person name="van Eijk R."/>
            <person name="Schleper C."/>
            <person name="Guy L."/>
            <person name="Ettema T.J."/>
        </authorList>
    </citation>
    <scope>NUCLEOTIDE SEQUENCE</scope>
</reference>
<comment type="caution">
    <text evidence="2">The sequence shown here is derived from an EMBL/GenBank/DDBJ whole genome shotgun (WGS) entry which is preliminary data.</text>
</comment>
<dbReference type="GO" id="GO:0003677">
    <property type="term" value="F:DNA binding"/>
    <property type="evidence" value="ECO:0007669"/>
    <property type="project" value="InterPro"/>
</dbReference>
<name>A0A0F9XCR4_9ZZZZ</name>
<dbReference type="PROSITE" id="PS50943">
    <property type="entry name" value="HTH_CROC1"/>
    <property type="match status" value="1"/>
</dbReference>
<dbReference type="Gene3D" id="1.10.260.40">
    <property type="entry name" value="lambda repressor-like DNA-binding domains"/>
    <property type="match status" value="1"/>
</dbReference>
<dbReference type="SUPFAM" id="SSF47413">
    <property type="entry name" value="lambda repressor-like DNA-binding domains"/>
    <property type="match status" value="1"/>
</dbReference>
<dbReference type="InterPro" id="IPR010982">
    <property type="entry name" value="Lambda_DNA-bd_dom_sf"/>
</dbReference>
<protein>
    <recommendedName>
        <fullName evidence="1">HTH cro/C1-type domain-containing protein</fullName>
    </recommendedName>
</protein>
<evidence type="ECO:0000259" key="1">
    <source>
        <dbReference type="PROSITE" id="PS50943"/>
    </source>
</evidence>
<sequence length="212" mass="23332">MIKDLALEAENLKLACRDFKYRRGLLLADIERAAGFKPGHLSRLTNKRVALTLEDAERLCSVLEVPLERLSSRLAMGQGLAGTEREVAVYYAHGVKGASWKQLVDSGTKLKVKGASDQAQLILFAKPSNEVSLSMWLAVVEPADKWLVANDWVIATTEDQRMAFALVVEAPIKGRVKLAFEGGPEVYGLVDACRLVVMLLRRPGHIISAHAR</sequence>
<dbReference type="InterPro" id="IPR001387">
    <property type="entry name" value="Cro/C1-type_HTH"/>
</dbReference>
<dbReference type="EMBL" id="LAZR01000117">
    <property type="protein sequence ID" value="KKN89528.1"/>
    <property type="molecule type" value="Genomic_DNA"/>
</dbReference>
<accession>A0A0F9XCR4</accession>
<feature type="domain" description="HTH cro/C1-type" evidence="1">
    <location>
        <begin position="22"/>
        <end position="70"/>
    </location>
</feature>